<evidence type="ECO:0000256" key="1">
    <source>
        <dbReference type="ARBA" id="ARBA00005060"/>
    </source>
</evidence>
<dbReference type="PANTHER" id="PTHR43842">
    <property type="entry name" value="PROPIONYL-COA CARBOXYLASE BETA CHAIN"/>
    <property type="match status" value="1"/>
</dbReference>
<organism evidence="11 12">
    <name type="scientific">Rhizodiscina lignyota</name>
    <dbReference type="NCBI Taxonomy" id="1504668"/>
    <lineage>
        <taxon>Eukaryota</taxon>
        <taxon>Fungi</taxon>
        <taxon>Dikarya</taxon>
        <taxon>Ascomycota</taxon>
        <taxon>Pezizomycotina</taxon>
        <taxon>Dothideomycetes</taxon>
        <taxon>Pleosporomycetidae</taxon>
        <taxon>Aulographales</taxon>
        <taxon>Rhizodiscinaceae</taxon>
        <taxon>Rhizodiscina</taxon>
    </lineage>
</organism>
<dbReference type="Proteomes" id="UP000799772">
    <property type="component" value="Unassembled WGS sequence"/>
</dbReference>
<reference evidence="11" key="1">
    <citation type="journal article" date="2020" name="Stud. Mycol.">
        <title>101 Dothideomycetes genomes: a test case for predicting lifestyles and emergence of pathogens.</title>
        <authorList>
            <person name="Haridas S."/>
            <person name="Albert R."/>
            <person name="Binder M."/>
            <person name="Bloem J."/>
            <person name="Labutti K."/>
            <person name="Salamov A."/>
            <person name="Andreopoulos B."/>
            <person name="Baker S."/>
            <person name="Barry K."/>
            <person name="Bills G."/>
            <person name="Bluhm B."/>
            <person name="Cannon C."/>
            <person name="Castanera R."/>
            <person name="Culley D."/>
            <person name="Daum C."/>
            <person name="Ezra D."/>
            <person name="Gonzalez J."/>
            <person name="Henrissat B."/>
            <person name="Kuo A."/>
            <person name="Liang C."/>
            <person name="Lipzen A."/>
            <person name="Lutzoni F."/>
            <person name="Magnuson J."/>
            <person name="Mondo S."/>
            <person name="Nolan M."/>
            <person name="Ohm R."/>
            <person name="Pangilinan J."/>
            <person name="Park H.-J."/>
            <person name="Ramirez L."/>
            <person name="Alfaro M."/>
            <person name="Sun H."/>
            <person name="Tritt A."/>
            <person name="Yoshinaga Y."/>
            <person name="Zwiers L.-H."/>
            <person name="Turgeon B."/>
            <person name="Goodwin S."/>
            <person name="Spatafora J."/>
            <person name="Crous P."/>
            <person name="Grigoriev I."/>
        </authorList>
    </citation>
    <scope>NUCLEOTIDE SEQUENCE</scope>
    <source>
        <strain evidence="11">CBS 133067</strain>
    </source>
</reference>
<dbReference type="InterPro" id="IPR051047">
    <property type="entry name" value="AccD/PCCB"/>
</dbReference>
<evidence type="ECO:0000256" key="5">
    <source>
        <dbReference type="ARBA" id="ARBA00042797"/>
    </source>
</evidence>
<evidence type="ECO:0000256" key="8">
    <source>
        <dbReference type="SAM" id="MobiDB-lite"/>
    </source>
</evidence>
<comment type="catalytic activity">
    <reaction evidence="6">
        <text>butanoyl-CoA + hydrogencarbonate + ATP = (2S)-ethylmalonyl-CoA + ADP + phosphate + H(+)</text>
        <dbReference type="Rhea" id="RHEA:59520"/>
        <dbReference type="ChEBI" id="CHEBI:15378"/>
        <dbReference type="ChEBI" id="CHEBI:17544"/>
        <dbReference type="ChEBI" id="CHEBI:30616"/>
        <dbReference type="ChEBI" id="CHEBI:43474"/>
        <dbReference type="ChEBI" id="CHEBI:57371"/>
        <dbReference type="ChEBI" id="CHEBI:60909"/>
        <dbReference type="ChEBI" id="CHEBI:456216"/>
    </reaction>
    <physiologicalReaction direction="left-to-right" evidence="6">
        <dbReference type="Rhea" id="RHEA:59521"/>
    </physiologicalReaction>
</comment>
<dbReference type="InterPro" id="IPR011762">
    <property type="entry name" value="COA_CT_N"/>
</dbReference>
<dbReference type="Gene3D" id="3.90.226.10">
    <property type="entry name" value="2-enoyl-CoA Hydratase, Chain A, domain 1"/>
    <property type="match status" value="2"/>
</dbReference>
<name>A0A9P4M3R7_9PEZI</name>
<dbReference type="EC" id="6.4.1.3" evidence="2"/>
<protein>
    <recommendedName>
        <fullName evidence="4">Propionyl-CoA carboxylase beta chain, mitochondrial</fullName>
        <ecNumber evidence="2">6.4.1.3</ecNumber>
    </recommendedName>
    <alternativeName>
        <fullName evidence="5">Propanoyl-CoA:carbon dioxide ligase subunit beta</fullName>
    </alternativeName>
</protein>
<evidence type="ECO:0000313" key="11">
    <source>
        <dbReference type="EMBL" id="KAF2093552.1"/>
    </source>
</evidence>
<evidence type="ECO:0000256" key="3">
    <source>
        <dbReference type="ARBA" id="ARBA00038567"/>
    </source>
</evidence>
<evidence type="ECO:0000256" key="4">
    <source>
        <dbReference type="ARBA" id="ARBA00041138"/>
    </source>
</evidence>
<dbReference type="InterPro" id="IPR029045">
    <property type="entry name" value="ClpP/crotonase-like_dom_sf"/>
</dbReference>
<sequence length="561" mass="61738">MTLGLLETTTPRRKGRTKQSSLPDDWSDVLGELDQVRKLAQTPKSDTTGYIRHKTAGKLWVRERIELLLDEGSFREVGSAGGTATWARFQSPKNVMEEEREVVGDFVPSNNVQGFGKIRGRRVLLTADDFTIRAGHADGALMPKILYMEKLCVHLKLPMIKLVDGASGGGSITTYREQKGTYLPELELLMWLMQELDLGIPQCAAVVGPAVGLGAARAAVSHFSVIATNIGSLFNAGPKIVEGATFEEDLSFEELGGPSIHCSNGVIDNSAPDEKGCYEQIATFLSYVPNHGGVLPPCISSSDDPNRSCPELRTSIPRRRQRGYQVRRIIQSLVDENSFFEIGPQWGNTVVVGLARLHGRPVGIFANDNETNAGAMDSAGAQKYDKHLRLCDVMGLPIVQLVDIPGFAVGTVAERGGVMKWGLEMYKTLFSTTIPIFTVIIRRCYGIGGAILVDCREPNVRVAWPSGEWGSIPLDGGIEVNHRADLKKAGDKRDELYARLEAQYMNLQNPVRTANRFGVEEIIDPAQTRSLVCAWAKHMYENNLVERLQQRACGQIKPSFR</sequence>
<dbReference type="InterPro" id="IPR034733">
    <property type="entry name" value="AcCoA_carboxyl_beta"/>
</dbReference>
<dbReference type="InterPro" id="IPR011763">
    <property type="entry name" value="COA_CT_C"/>
</dbReference>
<dbReference type="Pfam" id="PF01039">
    <property type="entry name" value="Carboxyl_trans"/>
    <property type="match status" value="1"/>
</dbReference>
<dbReference type="EMBL" id="ML978137">
    <property type="protein sequence ID" value="KAF2093552.1"/>
    <property type="molecule type" value="Genomic_DNA"/>
</dbReference>
<dbReference type="GO" id="GO:0004658">
    <property type="term" value="F:propionyl-CoA carboxylase activity"/>
    <property type="evidence" value="ECO:0007669"/>
    <property type="project" value="UniProtKB-EC"/>
</dbReference>
<dbReference type="PROSITE" id="PS50980">
    <property type="entry name" value="COA_CT_NTER"/>
    <property type="match status" value="1"/>
</dbReference>
<feature type="region of interest" description="Disordered" evidence="8">
    <location>
        <begin position="1"/>
        <end position="24"/>
    </location>
</feature>
<dbReference type="PANTHER" id="PTHR43842:SF2">
    <property type="entry name" value="PROPIONYL-COA CARBOXYLASE BETA CHAIN, MITOCHONDRIAL"/>
    <property type="match status" value="1"/>
</dbReference>
<comment type="catalytic activity">
    <reaction evidence="7">
        <text>propanoyl-CoA + hydrogencarbonate + ATP = (S)-methylmalonyl-CoA + ADP + phosphate + H(+)</text>
        <dbReference type="Rhea" id="RHEA:23720"/>
        <dbReference type="ChEBI" id="CHEBI:15378"/>
        <dbReference type="ChEBI" id="CHEBI:17544"/>
        <dbReference type="ChEBI" id="CHEBI:30616"/>
        <dbReference type="ChEBI" id="CHEBI:43474"/>
        <dbReference type="ChEBI" id="CHEBI:57327"/>
        <dbReference type="ChEBI" id="CHEBI:57392"/>
        <dbReference type="ChEBI" id="CHEBI:456216"/>
        <dbReference type="EC" id="6.4.1.3"/>
    </reaction>
    <physiologicalReaction direction="left-to-right" evidence="7">
        <dbReference type="Rhea" id="RHEA:23721"/>
    </physiologicalReaction>
</comment>
<comment type="pathway">
    <text evidence="1">Metabolic intermediate metabolism; propanoyl-CoA degradation; succinyl-CoA from propanoyl-CoA: step 1/3.</text>
</comment>
<accession>A0A9P4M3R7</accession>
<evidence type="ECO:0000256" key="6">
    <source>
        <dbReference type="ARBA" id="ARBA00048208"/>
    </source>
</evidence>
<evidence type="ECO:0000259" key="9">
    <source>
        <dbReference type="PROSITE" id="PS50980"/>
    </source>
</evidence>
<dbReference type="PROSITE" id="PS50989">
    <property type="entry name" value="COA_CT_CTER"/>
    <property type="match status" value="1"/>
</dbReference>
<comment type="caution">
    <text evidence="11">The sequence shown here is derived from an EMBL/GenBank/DDBJ whole genome shotgun (WGS) entry which is preliminary data.</text>
</comment>
<gene>
    <name evidence="11" type="ORF">NA57DRAFT_69010</name>
</gene>
<dbReference type="SUPFAM" id="SSF52096">
    <property type="entry name" value="ClpP/crotonase"/>
    <property type="match status" value="2"/>
</dbReference>
<dbReference type="AlphaFoldDB" id="A0A9P4M3R7"/>
<evidence type="ECO:0000256" key="7">
    <source>
        <dbReference type="ARBA" id="ARBA00049495"/>
    </source>
</evidence>
<evidence type="ECO:0000313" key="12">
    <source>
        <dbReference type="Proteomes" id="UP000799772"/>
    </source>
</evidence>
<dbReference type="OrthoDB" id="439921at2759"/>
<keyword evidence="12" id="KW-1185">Reference proteome</keyword>
<comment type="subunit">
    <text evidence="3">The holoenzyme is a dodecamer composed of 6 PCCA/alpha subunits and 6 PCCB/beta subunits.</text>
</comment>
<feature type="domain" description="CoA carboxyltransferase N-terminal" evidence="9">
    <location>
        <begin position="23"/>
        <end position="300"/>
    </location>
</feature>
<proteinExistence type="predicted"/>
<evidence type="ECO:0000259" key="10">
    <source>
        <dbReference type="PROSITE" id="PS50989"/>
    </source>
</evidence>
<evidence type="ECO:0000256" key="2">
    <source>
        <dbReference type="ARBA" id="ARBA00013050"/>
    </source>
</evidence>
<feature type="domain" description="CoA carboxyltransferase C-terminal" evidence="10">
    <location>
        <begin position="304"/>
        <end position="550"/>
    </location>
</feature>